<dbReference type="Pfam" id="PF03133">
    <property type="entry name" value="TTL"/>
    <property type="match status" value="1"/>
</dbReference>
<name>A0ABD0X333_UMBPY</name>
<sequence>MAFNGAQDGWKTSNRASTFTSRAKTAVCLVNGLNVTPVSSPIPEKPFRSLACVPPVYSDSVSGLNVREGHTHKQQLHGVSGSQQRAYLSVPTANIIDKPQYPSNAGYNSTNSHTNGSCKPSVQSFERKSKQLSISDSACLVALEPLVHSYRPSWNFESLRLNSQILARKRALPPQPAGYATSPSPPKAERSPGPRQNEMAPQRAAGSATSMSTKQSVPWTTGTLRDNSRGGLRPTTGKVPSRPRQETVQTRDSAEPLSLLTHSVSYRCGADNGDKPHPHNTVPLTARSPYCCDVTLEHVWMLQDQRPFESLVVADMDAADEYLRLGCFPASLGAPRASGNLQGEGTHPASSKVEFTQAVRKLTQSGRAVTEFAIRSRNGTITSRTTALPGFRVSPVKLVRAPTARPSSYPGCHSSAPAKPLLPLCLTKKDQALEPSNGVSTAVAMETTHASTLNNKTTNCTKAFRCMALPPHSPNRVSARPTSAGATAETLEAISEPTPGCQSPRPSVITVTTQISAIDLSKERSFLHLEKDPHSPPPPLDKKKALAPGSPELCSPESVTMEEPGRGEAEFTDDDLDEDCSDEDDDDGDGSDCSSMNDALSTASMTDALSTASMNDALSTASMTDALSTASMTDALSTASMTDALSTASMTDALSTASMTDALSTASMNDALSTAFGPVPSDVADEERMSPEQEDEKELKPALIPSIFPLRPPTLYFSTANERVEPLPADQRKLLRWKMSTVTPNVVKHTIARSHFKATKRSHDWLGCWGHHMKSPGFKAIREYQKLNHFPGSFQIGRKDRLWRNLSKMQAQFGKREFGFFPRSFVLPQDIKLLRKAWDDSGNRQKWIIKPPASARGIGIQVIHKWSQMPRKRPLLVQKYLHKPYLISGNKFDLRIYVYVTSYDPLRVYIFQDGLVRFASCKYSSSMKSLGNKFMHLTNYSVNKKNSEYQSNDSDKACQGHKWALKALWHYLGSKGVNTTLIWEKIKDMVIKTIIASDPYVNTLVKMHLRSPYSCHELFGFDIMLDENLKPWVLEVNISPSLHSNTALDVAIKGQMIRDVLNLAGFVLPQIEEVLSSSSSASSLYGGTRERSRLDISIDEKVKRAFYLNQRFADQVHSCCLQKYQGTPREFPRQEVELFSTILDVMTPEDVRVLADTEDELNRKGEFERVFPSQCSSRYLRFFEQPRYLNILLNEWETKFGQDRSKGISMLKTLCQKGVHLGTDDPAHMWSRPVFAPSSKQETSSVVISPEKPQPDQEEYCLDRELQSVTASLPDISLLGSVTTTPTPSLASQGSATLLPRHSV</sequence>
<keyword evidence="3" id="KW-0493">Microtubule</keyword>
<feature type="region of interest" description="Disordered" evidence="6">
    <location>
        <begin position="1230"/>
        <end position="1257"/>
    </location>
</feature>
<feature type="region of interest" description="Disordered" evidence="6">
    <location>
        <begin position="173"/>
        <end position="256"/>
    </location>
</feature>
<evidence type="ECO:0000313" key="8">
    <source>
        <dbReference type="Proteomes" id="UP001557470"/>
    </source>
</evidence>
<keyword evidence="5" id="KW-0067">ATP-binding</keyword>
<keyword evidence="8" id="KW-1185">Reference proteome</keyword>
<dbReference type="SUPFAM" id="SSF56059">
    <property type="entry name" value="Glutathione synthetase ATP-binding domain-like"/>
    <property type="match status" value="1"/>
</dbReference>
<dbReference type="GO" id="GO:0016874">
    <property type="term" value="F:ligase activity"/>
    <property type="evidence" value="ECO:0007669"/>
    <property type="project" value="UniProtKB-KW"/>
</dbReference>
<keyword evidence="4" id="KW-0547">Nucleotide-binding</keyword>
<dbReference type="PANTHER" id="PTHR12241:SF162">
    <property type="entry name" value="TUBULIN MONOGLUTAMYLASE TTLL4"/>
    <property type="match status" value="1"/>
</dbReference>
<evidence type="ECO:0000256" key="5">
    <source>
        <dbReference type="ARBA" id="ARBA00022840"/>
    </source>
</evidence>
<feature type="region of interest" description="Disordered" evidence="6">
    <location>
        <begin position="529"/>
        <end position="598"/>
    </location>
</feature>
<organism evidence="7 8">
    <name type="scientific">Umbra pygmaea</name>
    <name type="common">Eastern mudminnow</name>
    <dbReference type="NCBI Taxonomy" id="75934"/>
    <lineage>
        <taxon>Eukaryota</taxon>
        <taxon>Metazoa</taxon>
        <taxon>Chordata</taxon>
        <taxon>Craniata</taxon>
        <taxon>Vertebrata</taxon>
        <taxon>Euteleostomi</taxon>
        <taxon>Actinopterygii</taxon>
        <taxon>Neopterygii</taxon>
        <taxon>Teleostei</taxon>
        <taxon>Protacanthopterygii</taxon>
        <taxon>Esociformes</taxon>
        <taxon>Umbridae</taxon>
        <taxon>Umbra</taxon>
    </lineage>
</organism>
<evidence type="ECO:0000256" key="2">
    <source>
        <dbReference type="ARBA" id="ARBA00022598"/>
    </source>
</evidence>
<evidence type="ECO:0000256" key="6">
    <source>
        <dbReference type="SAM" id="MobiDB-lite"/>
    </source>
</evidence>
<gene>
    <name evidence="7" type="ORF">UPYG_G00159830</name>
</gene>
<dbReference type="PROSITE" id="PS51221">
    <property type="entry name" value="TTL"/>
    <property type="match status" value="1"/>
</dbReference>
<dbReference type="FunFam" id="3.30.470.20:FF:000009">
    <property type="entry name" value="tubulin polyglutamylase TTLL5 isoform X1"/>
    <property type="match status" value="1"/>
</dbReference>
<evidence type="ECO:0000256" key="4">
    <source>
        <dbReference type="ARBA" id="ARBA00022741"/>
    </source>
</evidence>
<keyword evidence="2" id="KW-0436">Ligase</keyword>
<comment type="caution">
    <text evidence="7">The sequence shown here is derived from an EMBL/GenBank/DDBJ whole genome shotgun (WGS) entry which is preliminary data.</text>
</comment>
<feature type="compositionally biased region" description="Polar residues" evidence="6">
    <location>
        <begin position="1238"/>
        <end position="1247"/>
    </location>
</feature>
<proteinExistence type="inferred from homology"/>
<dbReference type="GO" id="GO:0005524">
    <property type="term" value="F:ATP binding"/>
    <property type="evidence" value="ECO:0007669"/>
    <property type="project" value="UniProtKB-KW"/>
</dbReference>
<feature type="compositionally biased region" description="Acidic residues" evidence="6">
    <location>
        <begin position="570"/>
        <end position="590"/>
    </location>
</feature>
<feature type="region of interest" description="Disordered" evidence="6">
    <location>
        <begin position="674"/>
        <end position="700"/>
    </location>
</feature>
<protein>
    <recommendedName>
        <fullName evidence="9">Tubulin polyglutamylase TTLL4</fullName>
    </recommendedName>
</protein>
<evidence type="ECO:0000256" key="1">
    <source>
        <dbReference type="ARBA" id="ARBA00006820"/>
    </source>
</evidence>
<comment type="similarity">
    <text evidence="1">Belongs to the tubulin--tyrosine ligase family.</text>
</comment>
<dbReference type="InterPro" id="IPR004344">
    <property type="entry name" value="TTL/TTLL_fam"/>
</dbReference>
<feature type="region of interest" description="Disordered" evidence="6">
    <location>
        <begin position="1280"/>
        <end position="1304"/>
    </location>
</feature>
<feature type="compositionally biased region" description="Polar residues" evidence="6">
    <location>
        <begin position="207"/>
        <end position="225"/>
    </location>
</feature>
<feature type="compositionally biased region" description="Basic and acidic residues" evidence="6">
    <location>
        <begin position="529"/>
        <end position="544"/>
    </location>
</feature>
<accession>A0ABD0X333</accession>
<reference evidence="7 8" key="1">
    <citation type="submission" date="2024-06" db="EMBL/GenBank/DDBJ databases">
        <authorList>
            <person name="Pan Q."/>
            <person name="Wen M."/>
            <person name="Jouanno E."/>
            <person name="Zahm M."/>
            <person name="Klopp C."/>
            <person name="Cabau C."/>
            <person name="Louis A."/>
            <person name="Berthelot C."/>
            <person name="Parey E."/>
            <person name="Roest Crollius H."/>
            <person name="Montfort J."/>
            <person name="Robinson-Rechavi M."/>
            <person name="Bouchez O."/>
            <person name="Lampietro C."/>
            <person name="Lopez Roques C."/>
            <person name="Donnadieu C."/>
            <person name="Postlethwait J."/>
            <person name="Bobe J."/>
            <person name="Verreycken H."/>
            <person name="Guiguen Y."/>
        </authorList>
    </citation>
    <scope>NUCLEOTIDE SEQUENCE [LARGE SCALE GENOMIC DNA]</scope>
    <source>
        <strain evidence="7">Up_M1</strain>
        <tissue evidence="7">Testis</tissue>
    </source>
</reference>
<dbReference type="EMBL" id="JAGEUA010000004">
    <property type="protein sequence ID" value="KAL0985641.1"/>
    <property type="molecule type" value="Genomic_DNA"/>
</dbReference>
<dbReference type="GO" id="GO:0005874">
    <property type="term" value="C:microtubule"/>
    <property type="evidence" value="ECO:0007669"/>
    <property type="project" value="UniProtKB-KW"/>
</dbReference>
<dbReference type="Gene3D" id="3.30.470.20">
    <property type="entry name" value="ATP-grasp fold, B domain"/>
    <property type="match status" value="1"/>
</dbReference>
<dbReference type="PANTHER" id="PTHR12241">
    <property type="entry name" value="TUBULIN POLYGLUTAMYLASE"/>
    <property type="match status" value="1"/>
</dbReference>
<dbReference type="Proteomes" id="UP001557470">
    <property type="component" value="Unassembled WGS sequence"/>
</dbReference>
<evidence type="ECO:0000313" key="7">
    <source>
        <dbReference type="EMBL" id="KAL0985641.1"/>
    </source>
</evidence>
<feature type="compositionally biased region" description="Polar residues" evidence="6">
    <location>
        <begin position="1280"/>
        <end position="1296"/>
    </location>
</feature>
<evidence type="ECO:0000256" key="3">
    <source>
        <dbReference type="ARBA" id="ARBA00022701"/>
    </source>
</evidence>
<evidence type="ECO:0008006" key="9">
    <source>
        <dbReference type="Google" id="ProtNLM"/>
    </source>
</evidence>
<feature type="region of interest" description="Disordered" evidence="6">
    <location>
        <begin position="102"/>
        <end position="122"/>
    </location>
</feature>